<protein>
    <submittedName>
        <fullName evidence="2">Metalloprotease</fullName>
    </submittedName>
</protein>
<keyword evidence="2" id="KW-0645">Protease</keyword>
<keyword evidence="3" id="KW-1185">Reference proteome</keyword>
<gene>
    <name evidence="2" type="ORF">CEN44_25735</name>
</gene>
<reference evidence="2 3" key="1">
    <citation type="submission" date="2017-08" db="EMBL/GenBank/DDBJ databases">
        <title>Genomes of Fischerella (Mastigocladus) sp. strains.</title>
        <authorList>
            <person name="Miller S.R."/>
        </authorList>
    </citation>
    <scope>NUCLEOTIDE SEQUENCE [LARGE SCALE GENOMIC DNA]</scope>
    <source>
        <strain evidence="2 3">CCMEE 5323</strain>
    </source>
</reference>
<dbReference type="AlphaFoldDB" id="A0A2N6JW09"/>
<dbReference type="InterPro" id="IPR007343">
    <property type="entry name" value="Uncharacterised_pept_Zn_put"/>
</dbReference>
<keyword evidence="1" id="KW-0732">Signal</keyword>
<dbReference type="RefSeq" id="WP_102205765.1">
    <property type="nucleotide sequence ID" value="NZ_CAWNVR010000014.1"/>
</dbReference>
<name>A0A2N6JW09_FISMU</name>
<dbReference type="Proteomes" id="UP000235036">
    <property type="component" value="Unassembled WGS sequence"/>
</dbReference>
<keyword evidence="2" id="KW-0482">Metalloprotease</keyword>
<keyword evidence="2" id="KW-0378">Hydrolase</keyword>
<proteinExistence type="predicted"/>
<evidence type="ECO:0000256" key="1">
    <source>
        <dbReference type="SAM" id="SignalP"/>
    </source>
</evidence>
<evidence type="ECO:0000313" key="2">
    <source>
        <dbReference type="EMBL" id="PLZ84101.1"/>
    </source>
</evidence>
<feature type="chain" id="PRO_5014775857" evidence="1">
    <location>
        <begin position="26"/>
        <end position="198"/>
    </location>
</feature>
<dbReference type="GO" id="GO:0008237">
    <property type="term" value="F:metallopeptidase activity"/>
    <property type="evidence" value="ECO:0007669"/>
    <property type="project" value="UniProtKB-KW"/>
</dbReference>
<dbReference type="EMBL" id="NRQW01000615">
    <property type="protein sequence ID" value="PLZ84101.1"/>
    <property type="molecule type" value="Genomic_DNA"/>
</dbReference>
<accession>A0A2N6JW09</accession>
<comment type="caution">
    <text evidence="2">The sequence shown here is derived from an EMBL/GenBank/DDBJ whole genome shotgun (WGS) entry which is preliminary data.</text>
</comment>
<dbReference type="Pfam" id="PF04228">
    <property type="entry name" value="Zn_peptidase"/>
    <property type="match status" value="1"/>
</dbReference>
<sequence>MKVWKALYTTLFSIGYVLTSAPAKAQELSPQTVVDGVYTGIQHIHGYEATPKLIWDISPGAVGACGYIDGSQYCPRNHTIYITRQDIYMAYQHGDSAVAYLIAHEYAHAMQTAFEFNSRVTPISELQADCLAGVYIGLIPNIVFDNQDILEIASFAYRIGDYAWWSRHHHGTPKQRVQAVVIGLRGATNGKGVTACRL</sequence>
<feature type="signal peptide" evidence="1">
    <location>
        <begin position="1"/>
        <end position="25"/>
    </location>
</feature>
<organism evidence="2 3">
    <name type="scientific">Fischerella muscicola CCMEE 5323</name>
    <dbReference type="NCBI Taxonomy" id="2019572"/>
    <lineage>
        <taxon>Bacteria</taxon>
        <taxon>Bacillati</taxon>
        <taxon>Cyanobacteriota</taxon>
        <taxon>Cyanophyceae</taxon>
        <taxon>Nostocales</taxon>
        <taxon>Hapalosiphonaceae</taxon>
        <taxon>Fischerella</taxon>
    </lineage>
</organism>
<evidence type="ECO:0000313" key="3">
    <source>
        <dbReference type="Proteomes" id="UP000235036"/>
    </source>
</evidence>
<dbReference type="GO" id="GO:0006508">
    <property type="term" value="P:proteolysis"/>
    <property type="evidence" value="ECO:0007669"/>
    <property type="project" value="UniProtKB-KW"/>
</dbReference>